<dbReference type="Proteomes" id="UP000265801">
    <property type="component" value="Unassembled WGS sequence"/>
</dbReference>
<dbReference type="OrthoDB" id="9794148at2"/>
<sequence>MSIFHSMNASASALSAQRLRMDVISSNMANADTTRGKMVDGEWQPYQRKSVVFQPKGNQFSSFLNKAMGSKDSETVGSGVRVSEIKEDEDTPFNLVYDPEHPDANQEGYVRLPNVDPLREMIDLISATRSYEANVTVFNANKSIMMKSLEIGK</sequence>
<keyword evidence="10" id="KW-1185">Reference proteome</keyword>
<dbReference type="GO" id="GO:0030694">
    <property type="term" value="C:bacterial-type flagellum basal body, rod"/>
    <property type="evidence" value="ECO:0007669"/>
    <property type="project" value="UniProtKB-UniRule"/>
</dbReference>
<dbReference type="AlphaFoldDB" id="A0A3A1R3C8"/>
<evidence type="ECO:0000256" key="3">
    <source>
        <dbReference type="ARBA" id="ARBA00017941"/>
    </source>
</evidence>
<accession>A0A3A1R3C8</accession>
<dbReference type="Pfam" id="PF00460">
    <property type="entry name" value="Flg_bb_rod"/>
    <property type="match status" value="1"/>
</dbReference>
<gene>
    <name evidence="9" type="primary">flgC</name>
    <name evidence="9" type="ORF">D3H55_05700</name>
</gene>
<keyword evidence="4 6" id="KW-0975">Bacterial flagellum</keyword>
<evidence type="ECO:0000313" key="10">
    <source>
        <dbReference type="Proteomes" id="UP000265801"/>
    </source>
</evidence>
<evidence type="ECO:0000256" key="2">
    <source>
        <dbReference type="ARBA" id="ARBA00009677"/>
    </source>
</evidence>
<proteinExistence type="inferred from homology"/>
<evidence type="ECO:0000259" key="8">
    <source>
        <dbReference type="Pfam" id="PF06429"/>
    </source>
</evidence>
<dbReference type="InterPro" id="IPR006299">
    <property type="entry name" value="FlgC"/>
</dbReference>
<keyword evidence="9" id="KW-0969">Cilium</keyword>
<comment type="caution">
    <text evidence="9">The sequence shown here is derived from an EMBL/GenBank/DDBJ whole genome shotgun (WGS) entry which is preliminary data.</text>
</comment>
<dbReference type="RefSeq" id="WP_119545954.1">
    <property type="nucleotide sequence ID" value="NZ_QXIR01000005.1"/>
</dbReference>
<reference evidence="9 10" key="1">
    <citation type="submission" date="2018-09" db="EMBL/GenBank/DDBJ databases">
        <title>Bacillus saliacetes sp. nov., isolated from Thai shrimp paste (Ka-pi).</title>
        <authorList>
            <person name="Daroonpunt R."/>
            <person name="Tanasupawat S."/>
            <person name="Yiamsombut S."/>
        </authorList>
    </citation>
    <scope>NUCLEOTIDE SEQUENCE [LARGE SCALE GENOMIC DNA]</scope>
    <source>
        <strain evidence="9 10">SKP7-4</strain>
    </source>
</reference>
<organism evidence="9 10">
    <name type="scientific">Bacillus salacetis</name>
    <dbReference type="NCBI Taxonomy" id="2315464"/>
    <lineage>
        <taxon>Bacteria</taxon>
        <taxon>Bacillati</taxon>
        <taxon>Bacillota</taxon>
        <taxon>Bacilli</taxon>
        <taxon>Bacillales</taxon>
        <taxon>Bacillaceae</taxon>
        <taxon>Bacillus</taxon>
    </lineage>
</organism>
<feature type="domain" description="Flagellar basal body rod protein N-terminal" evidence="7">
    <location>
        <begin position="7"/>
        <end position="35"/>
    </location>
</feature>
<dbReference type="InterPro" id="IPR010930">
    <property type="entry name" value="Flg_bb/hook_C_dom"/>
</dbReference>
<dbReference type="InterPro" id="IPR001444">
    <property type="entry name" value="Flag_bb_rod_N"/>
</dbReference>
<dbReference type="PANTHER" id="PTHR30435">
    <property type="entry name" value="FLAGELLAR PROTEIN"/>
    <property type="match status" value="1"/>
</dbReference>
<dbReference type="Pfam" id="PF06429">
    <property type="entry name" value="Flg_bbr_C"/>
    <property type="match status" value="1"/>
</dbReference>
<comment type="similarity">
    <text evidence="2">Belongs to the flagella basal body rod proteins family.</text>
</comment>
<evidence type="ECO:0000256" key="5">
    <source>
        <dbReference type="ARBA" id="ARBA00025933"/>
    </source>
</evidence>
<dbReference type="PROSITE" id="PS00588">
    <property type="entry name" value="FLAGELLA_BB_ROD"/>
    <property type="match status" value="1"/>
</dbReference>
<feature type="domain" description="Flagellar basal-body/hook protein C-terminal" evidence="8">
    <location>
        <begin position="106"/>
        <end position="149"/>
    </location>
</feature>
<keyword evidence="9" id="KW-0966">Cell projection</keyword>
<name>A0A3A1R3C8_9BACI</name>
<dbReference type="EMBL" id="QXIR01000005">
    <property type="protein sequence ID" value="RIW36403.1"/>
    <property type="molecule type" value="Genomic_DNA"/>
</dbReference>
<comment type="subunit">
    <text evidence="5 6">The basal body constitutes a major portion of the flagellar organelle and consists of four rings (L,P,S, and M) mounted on a central rod. The rod consists of about 26 subunits of FlgG in the distal portion, and FlgB, FlgC and FlgF are thought to build up the proximal portion of the rod with about 6 subunits each.</text>
</comment>
<keyword evidence="9" id="KW-0282">Flagellum</keyword>
<evidence type="ECO:0000313" key="9">
    <source>
        <dbReference type="EMBL" id="RIW36403.1"/>
    </source>
</evidence>
<dbReference type="InterPro" id="IPR019776">
    <property type="entry name" value="Flagellar_basal_body_rod_CS"/>
</dbReference>
<evidence type="ECO:0000256" key="1">
    <source>
        <dbReference type="ARBA" id="ARBA00004117"/>
    </source>
</evidence>
<evidence type="ECO:0000259" key="7">
    <source>
        <dbReference type="Pfam" id="PF00460"/>
    </source>
</evidence>
<comment type="subcellular location">
    <subcellularLocation>
        <location evidence="1 6">Bacterial flagellum basal body</location>
    </subcellularLocation>
</comment>
<evidence type="ECO:0000256" key="6">
    <source>
        <dbReference type="RuleBase" id="RU362062"/>
    </source>
</evidence>
<dbReference type="GO" id="GO:0071978">
    <property type="term" value="P:bacterial-type flagellum-dependent swarming motility"/>
    <property type="evidence" value="ECO:0007669"/>
    <property type="project" value="TreeGrafter"/>
</dbReference>
<dbReference type="PANTHER" id="PTHR30435:SF2">
    <property type="entry name" value="FLAGELLAR BASAL-BODY ROD PROTEIN FLGC"/>
    <property type="match status" value="1"/>
</dbReference>
<dbReference type="NCBIfam" id="TIGR01395">
    <property type="entry name" value="FlgC"/>
    <property type="match status" value="1"/>
</dbReference>
<evidence type="ECO:0000256" key="4">
    <source>
        <dbReference type="ARBA" id="ARBA00023143"/>
    </source>
</evidence>
<protein>
    <recommendedName>
        <fullName evidence="3 6">Flagellar basal-body rod protein FlgC</fullName>
    </recommendedName>
</protein>